<dbReference type="Proteomes" id="UP000410492">
    <property type="component" value="Unassembled WGS sequence"/>
</dbReference>
<dbReference type="FunFam" id="1.25.40.470:FF:000013">
    <property type="entry name" value="intraflagellar transport protein 172 homolog"/>
    <property type="match status" value="1"/>
</dbReference>
<dbReference type="Pfam" id="PF24762">
    <property type="entry name" value="TPR_IF140-IFT172"/>
    <property type="match status" value="1"/>
</dbReference>
<evidence type="ECO:0000313" key="7">
    <source>
        <dbReference type="EMBL" id="VEN45245.1"/>
    </source>
</evidence>
<dbReference type="EMBL" id="CAACVG010007403">
    <property type="protein sequence ID" value="VEN45245.1"/>
    <property type="molecule type" value="Genomic_DNA"/>
</dbReference>
<dbReference type="GO" id="GO:0042073">
    <property type="term" value="P:intraciliary transport"/>
    <property type="evidence" value="ECO:0007669"/>
    <property type="project" value="TreeGrafter"/>
</dbReference>
<sequence>MYKQAVSMYNEAGLWEKAHSLASIHLEQDEVSDMYIKHAEQLEEAGKYREAEKLYLSVSSPDLAIAMYKRVEQYDNMIRLVEKYHPNLLHTTHLHLGQQLESQGKYRAAEIHYLAVNEWKAAINMYKSLGMWEEAYRVAKQNGGASSANQVAFLWARTLPMDSAIKLLNKYGILEQCINYACETYKFDFAFQLCKNLPNKVDEVHLKYAMALEDDGKFSEAETEFIKAKKPKEAILMYIHAQNWINALRIAEKYEPEAVPEVLQAQASQCFKDKQFSEFEVLLLRAQVPQLIVQKYKSEDMWIDALRVCKDYLPHLYPTLQTEYSSSHHNKMTDVNIETLLSRANEWALAGQHRQAVDCLLQVNTNITEPSIVKRALLRAADMVNKFLFGQEAMDIIKVLSPRLMEVGEYNVAAQLYVSMEMMKEAIDTFITAEEWNKARKVAKELEPAYESYVESKYKDRLMKKGDVEQLADVDIIGALDLLAEQGQWARCIEKAKVHNTPTLHKYVALYAAKLLKDGFVTDALNLYATHGAPAMPQNFNIYNHIATELFGANDLSGPDSYGVWEQLRQMLLEINEGLAVASNVTSDTKAHFKNLLLISHYYALRCACRQVSSLKSIGVKISAALLRYTDIIPADKAYYEAGIDMRDEGRLSEAFVFLNHYLDLYEAIEDGEGQLVDHTDFMQTDFPSNVPLPSRLYLADDPKEHDNIKEWVLTSSMDEKIEQVQ</sequence>
<dbReference type="InterPro" id="IPR056168">
    <property type="entry name" value="TPR_IF140/IFT172/WDR19"/>
</dbReference>
<evidence type="ECO:0000256" key="4">
    <source>
        <dbReference type="ARBA" id="ARBA00023069"/>
    </source>
</evidence>
<dbReference type="GO" id="GO:0030992">
    <property type="term" value="C:intraciliary transport particle B"/>
    <property type="evidence" value="ECO:0007669"/>
    <property type="project" value="TreeGrafter"/>
</dbReference>
<keyword evidence="3" id="KW-0677">Repeat</keyword>
<evidence type="ECO:0000256" key="1">
    <source>
        <dbReference type="ARBA" id="ARBA00004138"/>
    </source>
</evidence>
<proteinExistence type="predicted"/>
<protein>
    <recommendedName>
        <fullName evidence="6">IF140/IFT172/WDR19 TPR domain-containing protein</fullName>
    </recommendedName>
</protein>
<feature type="domain" description="IF140/IFT172/WDR19 TPR" evidence="6">
    <location>
        <begin position="93"/>
        <end position="276"/>
    </location>
</feature>
<dbReference type="GO" id="GO:0036064">
    <property type="term" value="C:ciliary basal body"/>
    <property type="evidence" value="ECO:0007669"/>
    <property type="project" value="TreeGrafter"/>
</dbReference>
<organism evidence="7 8">
    <name type="scientific">Callosobruchus maculatus</name>
    <name type="common">Southern cowpea weevil</name>
    <name type="synonym">Pulse bruchid</name>
    <dbReference type="NCBI Taxonomy" id="64391"/>
    <lineage>
        <taxon>Eukaryota</taxon>
        <taxon>Metazoa</taxon>
        <taxon>Ecdysozoa</taxon>
        <taxon>Arthropoda</taxon>
        <taxon>Hexapoda</taxon>
        <taxon>Insecta</taxon>
        <taxon>Pterygota</taxon>
        <taxon>Neoptera</taxon>
        <taxon>Endopterygota</taxon>
        <taxon>Coleoptera</taxon>
        <taxon>Polyphaga</taxon>
        <taxon>Cucujiformia</taxon>
        <taxon>Chrysomeloidea</taxon>
        <taxon>Chrysomelidae</taxon>
        <taxon>Bruchinae</taxon>
        <taxon>Bruchini</taxon>
        <taxon>Callosobruchus</taxon>
    </lineage>
</organism>
<dbReference type="OrthoDB" id="2186662at2759"/>
<dbReference type="Gene3D" id="1.25.40.470">
    <property type="match status" value="2"/>
</dbReference>
<keyword evidence="2" id="KW-0853">WD repeat</keyword>
<feature type="non-terminal residue" evidence="7">
    <location>
        <position position="726"/>
    </location>
</feature>
<evidence type="ECO:0000256" key="5">
    <source>
        <dbReference type="ARBA" id="ARBA00023273"/>
    </source>
</evidence>
<evidence type="ECO:0000313" key="8">
    <source>
        <dbReference type="Proteomes" id="UP000410492"/>
    </source>
</evidence>
<gene>
    <name evidence="7" type="ORF">CALMAC_LOCUS7755</name>
</gene>
<dbReference type="PANTHER" id="PTHR15722">
    <property type="entry name" value="IFT140/172-RELATED"/>
    <property type="match status" value="1"/>
</dbReference>
<evidence type="ECO:0000259" key="6">
    <source>
        <dbReference type="Pfam" id="PF24762"/>
    </source>
</evidence>
<comment type="subcellular location">
    <subcellularLocation>
        <location evidence="1">Cell projection</location>
        <location evidence="1">Cilium</location>
    </subcellularLocation>
</comment>
<dbReference type="GO" id="GO:0005930">
    <property type="term" value="C:axoneme"/>
    <property type="evidence" value="ECO:0007669"/>
    <property type="project" value="TreeGrafter"/>
</dbReference>
<reference evidence="7 8" key="1">
    <citation type="submission" date="2019-01" db="EMBL/GenBank/DDBJ databases">
        <authorList>
            <person name="Sayadi A."/>
        </authorList>
    </citation>
    <scope>NUCLEOTIDE SEQUENCE [LARGE SCALE GENOMIC DNA]</scope>
</reference>
<name>A0A653CBF6_CALMS</name>
<dbReference type="AlphaFoldDB" id="A0A653CBF6"/>
<keyword evidence="8" id="KW-1185">Reference proteome</keyword>
<dbReference type="PANTHER" id="PTHR15722:SF2">
    <property type="entry name" value="INTRAFLAGELLAR TRANSPORT PROTEIN 172 HOMOLOG"/>
    <property type="match status" value="1"/>
</dbReference>
<evidence type="ECO:0000256" key="2">
    <source>
        <dbReference type="ARBA" id="ARBA00022574"/>
    </source>
</evidence>
<keyword evidence="5" id="KW-0966">Cell projection</keyword>
<evidence type="ECO:0000256" key="3">
    <source>
        <dbReference type="ARBA" id="ARBA00022737"/>
    </source>
</evidence>
<keyword evidence="4" id="KW-0969">Cilium</keyword>
<accession>A0A653CBF6</accession>